<keyword evidence="8" id="KW-1185">Reference proteome</keyword>
<reference evidence="7 8" key="1">
    <citation type="submission" date="2017-07" db="EMBL/GenBank/DDBJ databases">
        <title>Draft Genome Sequences of Select Purple Nonsulfur Bacteria.</title>
        <authorList>
            <person name="Lasarre B."/>
            <person name="Mckinlay J.B."/>
        </authorList>
    </citation>
    <scope>NUCLEOTIDE SEQUENCE [LARGE SCALE GENOMIC DNA]</scope>
    <source>
        <strain evidence="7 8">DSM 11290</strain>
    </source>
</reference>
<dbReference type="Gene3D" id="1.10.3730.20">
    <property type="match status" value="1"/>
</dbReference>
<feature type="transmembrane region" description="Helical" evidence="5">
    <location>
        <begin position="40"/>
        <end position="62"/>
    </location>
</feature>
<protein>
    <submittedName>
        <fullName evidence="7">EamA family transporter</fullName>
    </submittedName>
</protein>
<evidence type="ECO:0000256" key="3">
    <source>
        <dbReference type="ARBA" id="ARBA00022989"/>
    </source>
</evidence>
<feature type="transmembrane region" description="Helical" evidence="5">
    <location>
        <begin position="12"/>
        <end position="34"/>
    </location>
</feature>
<dbReference type="PANTHER" id="PTHR32322:SF9">
    <property type="entry name" value="AMINO-ACID METABOLITE EFFLUX PUMP-RELATED"/>
    <property type="match status" value="1"/>
</dbReference>
<evidence type="ECO:0000256" key="4">
    <source>
        <dbReference type="ARBA" id="ARBA00023136"/>
    </source>
</evidence>
<accession>A0A327JGT3</accession>
<dbReference type="OrthoDB" id="9810556at2"/>
<name>A0A327JGT3_9HYPH</name>
<dbReference type="InterPro" id="IPR037185">
    <property type="entry name" value="EmrE-like"/>
</dbReference>
<evidence type="ECO:0000256" key="1">
    <source>
        <dbReference type="ARBA" id="ARBA00004141"/>
    </source>
</evidence>
<keyword evidence="3 5" id="KW-1133">Transmembrane helix</keyword>
<dbReference type="GO" id="GO:0016020">
    <property type="term" value="C:membrane"/>
    <property type="evidence" value="ECO:0007669"/>
    <property type="project" value="UniProtKB-SubCell"/>
</dbReference>
<evidence type="ECO:0000256" key="2">
    <source>
        <dbReference type="ARBA" id="ARBA00022692"/>
    </source>
</evidence>
<feature type="transmembrane region" description="Helical" evidence="5">
    <location>
        <begin position="101"/>
        <end position="120"/>
    </location>
</feature>
<dbReference type="Proteomes" id="UP000249299">
    <property type="component" value="Unassembled WGS sequence"/>
</dbReference>
<dbReference type="InterPro" id="IPR000620">
    <property type="entry name" value="EamA_dom"/>
</dbReference>
<proteinExistence type="predicted"/>
<feature type="transmembrane region" description="Helical" evidence="5">
    <location>
        <begin position="213"/>
        <end position="239"/>
    </location>
</feature>
<gene>
    <name evidence="7" type="ORF">CH339_20650</name>
</gene>
<feature type="domain" description="EamA" evidence="6">
    <location>
        <begin position="160"/>
        <end position="291"/>
    </location>
</feature>
<keyword evidence="4 5" id="KW-0472">Membrane</keyword>
<dbReference type="InterPro" id="IPR050638">
    <property type="entry name" value="AA-Vitamin_Transporters"/>
</dbReference>
<dbReference type="EMBL" id="NPEV01000063">
    <property type="protein sequence ID" value="RAI24886.1"/>
    <property type="molecule type" value="Genomic_DNA"/>
</dbReference>
<feature type="transmembrane region" description="Helical" evidence="5">
    <location>
        <begin position="189"/>
        <end position="207"/>
    </location>
</feature>
<feature type="domain" description="EamA" evidence="6">
    <location>
        <begin position="13"/>
        <end position="145"/>
    </location>
</feature>
<evidence type="ECO:0000313" key="7">
    <source>
        <dbReference type="EMBL" id="RAI24886.1"/>
    </source>
</evidence>
<evidence type="ECO:0000313" key="8">
    <source>
        <dbReference type="Proteomes" id="UP000249299"/>
    </source>
</evidence>
<evidence type="ECO:0000259" key="6">
    <source>
        <dbReference type="Pfam" id="PF00892"/>
    </source>
</evidence>
<feature type="transmembrane region" description="Helical" evidence="5">
    <location>
        <begin position="282"/>
        <end position="300"/>
    </location>
</feature>
<dbReference type="SUPFAM" id="SSF103481">
    <property type="entry name" value="Multidrug resistance efflux transporter EmrE"/>
    <property type="match status" value="2"/>
</dbReference>
<dbReference type="RefSeq" id="WP_111436287.1">
    <property type="nucleotide sequence ID" value="NZ_JACIGG010000013.1"/>
</dbReference>
<dbReference type="Pfam" id="PF00892">
    <property type="entry name" value="EamA"/>
    <property type="match status" value="2"/>
</dbReference>
<sequence>MTVAAPKMGLAEWVLLGLLSLVWGGSFFFAKIAVAEVPPLTLVACRVGLAAAALMIVLRALGNAMPSDARSWRNFAVMGLLNNAVPFTLLFWAQITIASGLAAILNATTPLFTALFAQALTADERLTAGKGVGILLGIAGVAVMIGVDVLENADGAVLAQLACLGAACSYGLASIWGRRFAGTPPMVTACGQLTASSILMIPIAFVLDRPWQLAAPSAGAVAALIALALVSSAFAYILYFRILKAAGATNVSLVTLLVPVSAILLGAVFLGERLSGEEIAGMALIALGLMAIDGRFFAWARGRKVVP</sequence>
<feature type="transmembrane region" description="Helical" evidence="5">
    <location>
        <begin position="156"/>
        <end position="177"/>
    </location>
</feature>
<feature type="transmembrane region" description="Helical" evidence="5">
    <location>
        <begin position="74"/>
        <end position="95"/>
    </location>
</feature>
<dbReference type="PANTHER" id="PTHR32322">
    <property type="entry name" value="INNER MEMBRANE TRANSPORTER"/>
    <property type="match status" value="1"/>
</dbReference>
<feature type="transmembrane region" description="Helical" evidence="5">
    <location>
        <begin position="251"/>
        <end position="270"/>
    </location>
</feature>
<organism evidence="7 8">
    <name type="scientific">Rhodobium orientis</name>
    <dbReference type="NCBI Taxonomy" id="34017"/>
    <lineage>
        <taxon>Bacteria</taxon>
        <taxon>Pseudomonadati</taxon>
        <taxon>Pseudomonadota</taxon>
        <taxon>Alphaproteobacteria</taxon>
        <taxon>Hyphomicrobiales</taxon>
        <taxon>Rhodobiaceae</taxon>
        <taxon>Rhodobium</taxon>
    </lineage>
</organism>
<comment type="caution">
    <text evidence="7">The sequence shown here is derived from an EMBL/GenBank/DDBJ whole genome shotgun (WGS) entry which is preliminary data.</text>
</comment>
<keyword evidence="2 5" id="KW-0812">Transmembrane</keyword>
<evidence type="ECO:0000256" key="5">
    <source>
        <dbReference type="SAM" id="Phobius"/>
    </source>
</evidence>
<feature type="transmembrane region" description="Helical" evidence="5">
    <location>
        <begin position="132"/>
        <end position="150"/>
    </location>
</feature>
<comment type="subcellular location">
    <subcellularLocation>
        <location evidence="1">Membrane</location>
        <topology evidence="1">Multi-pass membrane protein</topology>
    </subcellularLocation>
</comment>
<dbReference type="AlphaFoldDB" id="A0A327JGT3"/>